<dbReference type="EMBL" id="LIYD01000005">
    <property type="protein sequence ID" value="KOS05176.1"/>
    <property type="molecule type" value="Genomic_DNA"/>
</dbReference>
<dbReference type="SUPFAM" id="SSF49899">
    <property type="entry name" value="Concanavalin A-like lectins/glucanases"/>
    <property type="match status" value="1"/>
</dbReference>
<dbReference type="STRING" id="1202724.AM493_03340"/>
<evidence type="ECO:0000313" key="4">
    <source>
        <dbReference type="Proteomes" id="UP000037755"/>
    </source>
</evidence>
<accession>A0A0M9VH48</accession>
<keyword evidence="4" id="KW-1185">Reference proteome</keyword>
<gene>
    <name evidence="3" type="ORF">AM493_03340</name>
</gene>
<dbReference type="RefSeq" id="WP_054406241.1">
    <property type="nucleotide sequence ID" value="NZ_FOYA01000006.1"/>
</dbReference>
<dbReference type="AlphaFoldDB" id="A0A0M9VH48"/>
<dbReference type="Pfam" id="PF00722">
    <property type="entry name" value="Glyco_hydro_16"/>
    <property type="match status" value="1"/>
</dbReference>
<evidence type="ECO:0000313" key="3">
    <source>
        <dbReference type="EMBL" id="KOS05176.1"/>
    </source>
</evidence>
<sequence length="545" mass="59706">MKEIFKKLGILVMLVAVATGCVDDDTKFGDINTPTALSLNYNIMGQDAANPNGDGTGYVQLKAYAEGAISYKYIFPSGDTKTVAGGELMYRFTSTGINDYEITVIAYGRGGVSTSNSFVIEDVLSNFDDPVTTGLLTGTGSKVWYWAAAEQGHLGVGPNTPTGNNYWPEWYAAAPFEKAGSPESSCLYTNKLTFTLDGSMIKLSLENEGTFFNAAFTSVGGGNQTTDACLPYNVSGQKNVMLAPAQSYVPEEFSTGTQMTFSDGGFMGYYIGQSTYEILELTENRMVVRAIMGGDDALAWYHIFTTQDPSATPDPEYNNLIWADEFDVDGAPNAANWTLEEGNNNGWGNQELQHYTQSGNAAVSGGILTITANKNQDGIYNSARMISRNKFDFTYGRVEIRAKLPTELGSWPALWMLGSNYTTNPWPGCGEIDIMEYAANVSPTTISGTLHYPGNFGGSANTGSTQLADPSEWHTYTLIWSPEVIKWYIDDNPAFKTFVNSNAHPYFNWNYFLIMNIAVGGNFTQNYTPTFLTDSMEVDYVRVYQ</sequence>
<dbReference type="PROSITE" id="PS51257">
    <property type="entry name" value="PROKAR_LIPOPROTEIN"/>
    <property type="match status" value="1"/>
</dbReference>
<comment type="caution">
    <text evidence="3">The sequence shown here is derived from an EMBL/GenBank/DDBJ whole genome shotgun (WGS) entry which is preliminary data.</text>
</comment>
<dbReference type="PANTHER" id="PTHR10963:SF55">
    <property type="entry name" value="GLYCOSIDE HYDROLASE FAMILY 16 PROTEIN"/>
    <property type="match status" value="1"/>
</dbReference>
<feature type="domain" description="GH16" evidence="2">
    <location>
        <begin position="307"/>
        <end position="545"/>
    </location>
</feature>
<protein>
    <submittedName>
        <fullName evidence="3">Laminarinase</fullName>
    </submittedName>
</protein>
<dbReference type="OrthoDB" id="9809583at2"/>
<dbReference type="GO" id="GO:0005975">
    <property type="term" value="P:carbohydrate metabolic process"/>
    <property type="evidence" value="ECO:0007669"/>
    <property type="project" value="InterPro"/>
</dbReference>
<name>A0A0M9VH48_9FLAO</name>
<dbReference type="PATRIC" id="fig|1202724.3.peg.685"/>
<dbReference type="GO" id="GO:0004553">
    <property type="term" value="F:hydrolase activity, hydrolyzing O-glycosyl compounds"/>
    <property type="evidence" value="ECO:0007669"/>
    <property type="project" value="InterPro"/>
</dbReference>
<dbReference type="PANTHER" id="PTHR10963">
    <property type="entry name" value="GLYCOSYL HYDROLASE-RELATED"/>
    <property type="match status" value="1"/>
</dbReference>
<proteinExistence type="inferred from homology"/>
<reference evidence="3 4" key="1">
    <citation type="submission" date="2015-08" db="EMBL/GenBank/DDBJ databases">
        <title>Whole genome sequence of Flavobacterium akiainvivens IK-1T, from decaying Wikstroemia oahuensis, an endemic Hawaiian shrub.</title>
        <authorList>
            <person name="Wan X."/>
            <person name="Hou S."/>
            <person name="Saito J."/>
            <person name="Donachie S."/>
        </authorList>
    </citation>
    <scope>NUCLEOTIDE SEQUENCE [LARGE SCALE GENOMIC DNA]</scope>
    <source>
        <strain evidence="3 4">IK-1</strain>
    </source>
</reference>
<dbReference type="Gene3D" id="2.60.120.200">
    <property type="match status" value="1"/>
</dbReference>
<evidence type="ECO:0000259" key="2">
    <source>
        <dbReference type="PROSITE" id="PS51762"/>
    </source>
</evidence>
<dbReference type="InterPro" id="IPR000757">
    <property type="entry name" value="Beta-glucanase-like"/>
</dbReference>
<dbReference type="Proteomes" id="UP000037755">
    <property type="component" value="Unassembled WGS sequence"/>
</dbReference>
<organism evidence="3 4">
    <name type="scientific">Flavobacterium akiainvivens</name>
    <dbReference type="NCBI Taxonomy" id="1202724"/>
    <lineage>
        <taxon>Bacteria</taxon>
        <taxon>Pseudomonadati</taxon>
        <taxon>Bacteroidota</taxon>
        <taxon>Flavobacteriia</taxon>
        <taxon>Flavobacteriales</taxon>
        <taxon>Flavobacteriaceae</taxon>
        <taxon>Flavobacterium</taxon>
    </lineage>
</organism>
<evidence type="ECO:0000256" key="1">
    <source>
        <dbReference type="ARBA" id="ARBA00006865"/>
    </source>
</evidence>
<dbReference type="InterPro" id="IPR013320">
    <property type="entry name" value="ConA-like_dom_sf"/>
</dbReference>
<comment type="similarity">
    <text evidence="1">Belongs to the glycosyl hydrolase 16 family.</text>
</comment>
<dbReference type="PROSITE" id="PS51762">
    <property type="entry name" value="GH16_2"/>
    <property type="match status" value="1"/>
</dbReference>
<dbReference type="CDD" id="cd08023">
    <property type="entry name" value="GH16_laminarinase_like"/>
    <property type="match status" value="1"/>
</dbReference>
<dbReference type="InterPro" id="IPR050546">
    <property type="entry name" value="Glycosyl_Hydrlase_16"/>
</dbReference>